<organism evidence="1 2">
    <name type="scientific">Kaistia soli DSM 19436</name>
    <dbReference type="NCBI Taxonomy" id="1122133"/>
    <lineage>
        <taxon>Bacteria</taxon>
        <taxon>Pseudomonadati</taxon>
        <taxon>Pseudomonadota</taxon>
        <taxon>Alphaproteobacteria</taxon>
        <taxon>Hyphomicrobiales</taxon>
        <taxon>Kaistiaceae</taxon>
        <taxon>Kaistia</taxon>
    </lineage>
</organism>
<keyword evidence="2" id="KW-1185">Reference proteome</keyword>
<dbReference type="RefSeq" id="WP_073058112.1">
    <property type="nucleotide sequence ID" value="NZ_FQUP01000007.1"/>
</dbReference>
<dbReference type="Proteomes" id="UP000184485">
    <property type="component" value="Unassembled WGS sequence"/>
</dbReference>
<dbReference type="AlphaFoldDB" id="A0A1M5MHZ3"/>
<dbReference type="InterPro" id="IPR021955">
    <property type="entry name" value="DUF3572"/>
</dbReference>
<dbReference type="OrthoDB" id="7356934at2"/>
<dbReference type="Pfam" id="PF12096">
    <property type="entry name" value="DUF3572"/>
    <property type="match status" value="1"/>
</dbReference>
<evidence type="ECO:0000313" key="1">
    <source>
        <dbReference type="EMBL" id="SHG77044.1"/>
    </source>
</evidence>
<protein>
    <recommendedName>
        <fullName evidence="3">DUF3572 domain-containing protein</fullName>
    </recommendedName>
</protein>
<sequence length="102" mass="11099">MIRDREPPMSLEGAEQLAIKALAFLASEPEELGRFLALAGIGPETLRTAAADPGFLAAVLEYFLENEPLLLVLAARDNIRPTMFAAARFLLDREMSDGDHSA</sequence>
<proteinExistence type="predicted"/>
<accession>A0A1M5MHZ3</accession>
<evidence type="ECO:0000313" key="2">
    <source>
        <dbReference type="Proteomes" id="UP000184485"/>
    </source>
</evidence>
<dbReference type="STRING" id="1122133.SAMN02745157_4794"/>
<gene>
    <name evidence="1" type="ORF">SAMN02745157_4794</name>
</gene>
<name>A0A1M5MHZ3_9HYPH</name>
<evidence type="ECO:0008006" key="3">
    <source>
        <dbReference type="Google" id="ProtNLM"/>
    </source>
</evidence>
<reference evidence="1 2" key="1">
    <citation type="submission" date="2016-11" db="EMBL/GenBank/DDBJ databases">
        <authorList>
            <person name="Jaros S."/>
            <person name="Januszkiewicz K."/>
            <person name="Wedrychowicz H."/>
        </authorList>
    </citation>
    <scope>NUCLEOTIDE SEQUENCE [LARGE SCALE GENOMIC DNA]</scope>
    <source>
        <strain evidence="1 2">DSM 19436</strain>
    </source>
</reference>
<dbReference type="EMBL" id="FQUP01000007">
    <property type="protein sequence ID" value="SHG77044.1"/>
    <property type="molecule type" value="Genomic_DNA"/>
</dbReference>